<keyword evidence="2" id="KW-1185">Reference proteome</keyword>
<accession>A0A1S5R3P8</accession>
<gene>
    <name evidence="1" type="ORF">pf16_12</name>
</gene>
<name>A0A1S5R3P8_9CAUD</name>
<protein>
    <submittedName>
        <fullName evidence="1">Uncharacterized protein</fullName>
    </submittedName>
</protein>
<dbReference type="Proteomes" id="UP000225821">
    <property type="component" value="Segment"/>
</dbReference>
<sequence>MDRPKFEQGEVAILQTTTHPHLNGEVIVHHVMELIDGKKIYHPDYPGKVFFTKVLVDKFVYDVGYRNEQDYPIFCDERELRKKHKPSEFSFEDLMANLNSKIQEPVR</sequence>
<proteinExistence type="predicted"/>
<dbReference type="OrthoDB" id="41418at10239"/>
<reference evidence="1 2" key="1">
    <citation type="submission" date="2016-03" db="EMBL/GenBank/DDBJ databases">
        <title>Characterisation of pf16 and phiPMW: Two novel phages infecting Pseudomonas putida PpG1.</title>
        <authorList>
            <person name="Magill D.J."/>
            <person name="Krylov V.N."/>
            <person name="Shaburova O.V."/>
            <person name="Allen C.C.R."/>
            <person name="McGrath J.W."/>
            <person name="Quinn J.P."/>
            <person name="Kulakov L.A."/>
        </authorList>
    </citation>
    <scope>NUCLEOTIDE SEQUENCE [LARGE SCALE GENOMIC DNA]</scope>
</reference>
<evidence type="ECO:0000313" key="1">
    <source>
        <dbReference type="EMBL" id="AND74935.1"/>
    </source>
</evidence>
<dbReference type="EMBL" id="KU873925">
    <property type="protein sequence ID" value="AND74935.1"/>
    <property type="molecule type" value="Genomic_DNA"/>
</dbReference>
<organism evidence="1 2">
    <name type="scientific">Pseudomonas phage pf16</name>
    <dbReference type="NCBI Taxonomy" id="1815630"/>
    <lineage>
        <taxon>Viruses</taxon>
        <taxon>Duplodnaviria</taxon>
        <taxon>Heunggongvirae</taxon>
        <taxon>Uroviricota</taxon>
        <taxon>Caudoviricetes</taxon>
        <taxon>Chakrabartyvirus</taxon>
        <taxon>Chakrabartyvirus pf16</taxon>
    </lineage>
</organism>
<evidence type="ECO:0000313" key="2">
    <source>
        <dbReference type="Proteomes" id="UP000225821"/>
    </source>
</evidence>